<organism evidence="7 8">
    <name type="scientific">Catenulispora subtropica</name>
    <dbReference type="NCBI Taxonomy" id="450798"/>
    <lineage>
        <taxon>Bacteria</taxon>
        <taxon>Bacillati</taxon>
        <taxon>Actinomycetota</taxon>
        <taxon>Actinomycetes</taxon>
        <taxon>Catenulisporales</taxon>
        <taxon>Catenulisporaceae</taxon>
        <taxon>Catenulispora</taxon>
    </lineage>
</organism>
<dbReference type="Gene3D" id="3.30.565.10">
    <property type="entry name" value="Histidine kinase-like ATPase, C-terminal domain"/>
    <property type="match status" value="1"/>
</dbReference>
<dbReference type="EMBL" id="BAAAQM010000018">
    <property type="protein sequence ID" value="GAA1972632.1"/>
    <property type="molecule type" value="Genomic_DNA"/>
</dbReference>
<feature type="transmembrane region" description="Helical" evidence="4">
    <location>
        <begin position="98"/>
        <end position="122"/>
    </location>
</feature>
<keyword evidence="8" id="KW-1185">Reference proteome</keyword>
<dbReference type="Pfam" id="PF02518">
    <property type="entry name" value="HATPase_c"/>
    <property type="match status" value="1"/>
</dbReference>
<dbReference type="PANTHER" id="PTHR24421:SF63">
    <property type="entry name" value="SENSOR HISTIDINE KINASE DESK"/>
    <property type="match status" value="1"/>
</dbReference>
<name>A0ABN2RPJ5_9ACTN</name>
<reference evidence="7 8" key="1">
    <citation type="journal article" date="2019" name="Int. J. Syst. Evol. Microbiol.">
        <title>The Global Catalogue of Microorganisms (GCM) 10K type strain sequencing project: providing services to taxonomists for standard genome sequencing and annotation.</title>
        <authorList>
            <consortium name="The Broad Institute Genomics Platform"/>
            <consortium name="The Broad Institute Genome Sequencing Center for Infectious Disease"/>
            <person name="Wu L."/>
            <person name="Ma J."/>
        </authorList>
    </citation>
    <scope>NUCLEOTIDE SEQUENCE [LARGE SCALE GENOMIC DNA]</scope>
    <source>
        <strain evidence="7 8">JCM 16013</strain>
    </source>
</reference>
<comment type="caution">
    <text evidence="7">The sequence shown here is derived from an EMBL/GenBank/DDBJ whole genome shotgun (WGS) entry which is preliminary data.</text>
</comment>
<accession>A0ABN2RPJ5</accession>
<dbReference type="GO" id="GO:0016301">
    <property type="term" value="F:kinase activity"/>
    <property type="evidence" value="ECO:0007669"/>
    <property type="project" value="UniProtKB-KW"/>
</dbReference>
<dbReference type="InterPro" id="IPR003594">
    <property type="entry name" value="HATPase_dom"/>
</dbReference>
<evidence type="ECO:0000256" key="1">
    <source>
        <dbReference type="ARBA" id="ARBA00022679"/>
    </source>
</evidence>
<evidence type="ECO:0000256" key="3">
    <source>
        <dbReference type="ARBA" id="ARBA00023012"/>
    </source>
</evidence>
<proteinExistence type="predicted"/>
<evidence type="ECO:0000259" key="6">
    <source>
        <dbReference type="Pfam" id="PF07730"/>
    </source>
</evidence>
<dbReference type="Pfam" id="PF07730">
    <property type="entry name" value="HisKA_3"/>
    <property type="match status" value="1"/>
</dbReference>
<evidence type="ECO:0000256" key="4">
    <source>
        <dbReference type="SAM" id="Phobius"/>
    </source>
</evidence>
<dbReference type="Gene3D" id="1.20.5.1930">
    <property type="match status" value="1"/>
</dbReference>
<keyword evidence="4" id="KW-0812">Transmembrane</keyword>
<dbReference type="Proteomes" id="UP001499854">
    <property type="component" value="Unassembled WGS sequence"/>
</dbReference>
<evidence type="ECO:0000313" key="7">
    <source>
        <dbReference type="EMBL" id="GAA1972632.1"/>
    </source>
</evidence>
<dbReference type="CDD" id="cd16917">
    <property type="entry name" value="HATPase_UhpB-NarQ-NarX-like"/>
    <property type="match status" value="1"/>
</dbReference>
<keyword evidence="1" id="KW-0808">Transferase</keyword>
<feature type="domain" description="Histidine kinase/HSP90-like ATPase" evidence="5">
    <location>
        <begin position="327"/>
        <end position="396"/>
    </location>
</feature>
<keyword evidence="2 7" id="KW-0418">Kinase</keyword>
<sequence>MDVGARTEFLDPAIDMTTPKVGQPGRYKWLFAAIWLVYMVDPLVKVVHSTHTPQWKLLNYVVAGVFVGCYGLLSYAVYPRYGELGTPMRTPRMARPVLFGMGVIAFVTCTCINSDLAGMWVYVGTGTGLALPLEGRRALRGVLIVFALMTLCVVLAPGATSTDWLELALPTFFAGMSTIGIRQLALVIGQLREARAAVAHLAVSEERLRMARDLHDLTGHSLSMITLKAELAQRMMHKVREAAADTPLPRLDAALKEVEEIEQVSRQTLTDIREAVSGYRRATLAVEVASAATALEAAGIKLEADQAVAAATGEFDPDCEAALAWSLREAVTNVIRHSGATRVSVALERARGEAVLTVRNNGRGLAATAGTVEEFGGNGLAGLRERLDAVGGRLAVGGPDGDFRLVAAAPV</sequence>
<dbReference type="SUPFAM" id="SSF55874">
    <property type="entry name" value="ATPase domain of HSP90 chaperone/DNA topoisomerase II/histidine kinase"/>
    <property type="match status" value="1"/>
</dbReference>
<evidence type="ECO:0000313" key="8">
    <source>
        <dbReference type="Proteomes" id="UP001499854"/>
    </source>
</evidence>
<evidence type="ECO:0000259" key="5">
    <source>
        <dbReference type="Pfam" id="PF02518"/>
    </source>
</evidence>
<dbReference type="PANTHER" id="PTHR24421">
    <property type="entry name" value="NITRATE/NITRITE SENSOR PROTEIN NARX-RELATED"/>
    <property type="match status" value="1"/>
</dbReference>
<keyword evidence="4" id="KW-1133">Transmembrane helix</keyword>
<feature type="transmembrane region" description="Helical" evidence="4">
    <location>
        <begin position="57"/>
        <end position="78"/>
    </location>
</feature>
<evidence type="ECO:0000256" key="2">
    <source>
        <dbReference type="ARBA" id="ARBA00022777"/>
    </source>
</evidence>
<feature type="domain" description="Signal transduction histidine kinase subgroup 3 dimerisation and phosphoacceptor" evidence="6">
    <location>
        <begin position="206"/>
        <end position="283"/>
    </location>
</feature>
<dbReference type="InterPro" id="IPR036890">
    <property type="entry name" value="HATPase_C_sf"/>
</dbReference>
<protein>
    <submittedName>
        <fullName evidence="7">Sensor histidine kinase</fullName>
    </submittedName>
</protein>
<dbReference type="InterPro" id="IPR011712">
    <property type="entry name" value="Sig_transdc_His_kin_sub3_dim/P"/>
</dbReference>
<feature type="transmembrane region" description="Helical" evidence="4">
    <location>
        <begin position="142"/>
        <end position="161"/>
    </location>
</feature>
<gene>
    <name evidence="7" type="ORF">GCM10009838_35370</name>
</gene>
<dbReference type="InterPro" id="IPR050482">
    <property type="entry name" value="Sensor_HK_TwoCompSys"/>
</dbReference>
<keyword evidence="4" id="KW-0472">Membrane</keyword>
<keyword evidence="3" id="KW-0902">Two-component regulatory system</keyword>